<evidence type="ECO:0000256" key="3">
    <source>
        <dbReference type="ARBA" id="ARBA00022741"/>
    </source>
</evidence>
<feature type="region of interest" description="Disordered" evidence="10">
    <location>
        <begin position="24"/>
        <end position="80"/>
    </location>
</feature>
<dbReference type="PROSITE" id="PS51195">
    <property type="entry name" value="Q_MOTIF"/>
    <property type="match status" value="1"/>
</dbReference>
<organism evidence="12 13">
    <name type="scientific">Colletotrichum tanaceti</name>
    <dbReference type="NCBI Taxonomy" id="1306861"/>
    <lineage>
        <taxon>Eukaryota</taxon>
        <taxon>Fungi</taxon>
        <taxon>Dikarya</taxon>
        <taxon>Ascomycota</taxon>
        <taxon>Pezizomycotina</taxon>
        <taxon>Sordariomycetes</taxon>
        <taxon>Hypocreomycetidae</taxon>
        <taxon>Glomerellales</taxon>
        <taxon>Glomerellaceae</taxon>
        <taxon>Colletotrichum</taxon>
        <taxon>Colletotrichum destructivum species complex</taxon>
    </lineage>
</organism>
<evidence type="ECO:0000313" key="13">
    <source>
        <dbReference type="Proteomes" id="UP000310108"/>
    </source>
</evidence>
<dbReference type="GO" id="GO:0042254">
    <property type="term" value="P:ribosome biogenesis"/>
    <property type="evidence" value="ECO:0007669"/>
    <property type="project" value="UniProtKB-KW"/>
</dbReference>
<dbReference type="STRING" id="1306861.A0A4U6XN54"/>
<keyword evidence="5 12" id="KW-0347">Helicase</keyword>
<dbReference type="GO" id="GO:0003724">
    <property type="term" value="F:RNA helicase activity"/>
    <property type="evidence" value="ECO:0007669"/>
    <property type="project" value="InterPro"/>
</dbReference>
<dbReference type="AlphaFoldDB" id="A0A4U6XN54"/>
<dbReference type="EMBL" id="PJEX01000050">
    <property type="protein sequence ID" value="TKW57122.1"/>
    <property type="molecule type" value="Genomic_DNA"/>
</dbReference>
<dbReference type="InterPro" id="IPR027417">
    <property type="entry name" value="P-loop_NTPase"/>
</dbReference>
<evidence type="ECO:0000256" key="9">
    <source>
        <dbReference type="PROSITE-ProRule" id="PRU00552"/>
    </source>
</evidence>
<sequence>MSSHYTPPANFCTVLDTCNVIPTCAGPEREQSTTKMSTLKRQKVSHRTSAVKDPRVDERESSPAQSAVSEPAVEGDVTADATEEVTKSFKDLGVVDSLCDACANLGYTKPTPIQAQSIPHALANRDIIGLAETGSGKTAAVSILIYLASG</sequence>
<keyword evidence="8" id="KW-0539">Nucleus</keyword>
<dbReference type="GO" id="GO:0010467">
    <property type="term" value="P:gene expression"/>
    <property type="evidence" value="ECO:0007669"/>
    <property type="project" value="UniProtKB-ARBA"/>
</dbReference>
<dbReference type="InterPro" id="IPR011545">
    <property type="entry name" value="DEAD/DEAH_box_helicase_dom"/>
</dbReference>
<name>A0A4U6XN54_9PEZI</name>
<evidence type="ECO:0000313" key="12">
    <source>
        <dbReference type="EMBL" id="TKW57122.1"/>
    </source>
</evidence>
<evidence type="ECO:0000256" key="2">
    <source>
        <dbReference type="ARBA" id="ARBA00022517"/>
    </source>
</evidence>
<comment type="subcellular location">
    <subcellularLocation>
        <location evidence="1">Nucleus</location>
    </subcellularLocation>
</comment>
<evidence type="ECO:0000256" key="7">
    <source>
        <dbReference type="ARBA" id="ARBA00022884"/>
    </source>
</evidence>
<dbReference type="PANTHER" id="PTHR47959:SF13">
    <property type="entry name" value="ATP-DEPENDENT RNA HELICASE RHLE"/>
    <property type="match status" value="1"/>
</dbReference>
<dbReference type="InterPro" id="IPR014014">
    <property type="entry name" value="RNA_helicase_DEAD_Q_motif"/>
</dbReference>
<protein>
    <submittedName>
        <fullName evidence="12">ATP-dependent rRNA helicase RRP3</fullName>
    </submittedName>
</protein>
<dbReference type="PANTHER" id="PTHR47959">
    <property type="entry name" value="ATP-DEPENDENT RNA HELICASE RHLE-RELATED"/>
    <property type="match status" value="1"/>
</dbReference>
<evidence type="ECO:0000256" key="8">
    <source>
        <dbReference type="ARBA" id="ARBA00023242"/>
    </source>
</evidence>
<accession>A0A4U6XN54</accession>
<evidence type="ECO:0000256" key="5">
    <source>
        <dbReference type="ARBA" id="ARBA00022806"/>
    </source>
</evidence>
<feature type="compositionally biased region" description="Basic and acidic residues" evidence="10">
    <location>
        <begin position="50"/>
        <end position="61"/>
    </location>
</feature>
<dbReference type="GO" id="GO:0005524">
    <property type="term" value="F:ATP binding"/>
    <property type="evidence" value="ECO:0007669"/>
    <property type="project" value="UniProtKB-KW"/>
</dbReference>
<dbReference type="Pfam" id="PF00270">
    <property type="entry name" value="DEAD"/>
    <property type="match status" value="1"/>
</dbReference>
<dbReference type="GO" id="GO:0016787">
    <property type="term" value="F:hydrolase activity"/>
    <property type="evidence" value="ECO:0007669"/>
    <property type="project" value="UniProtKB-KW"/>
</dbReference>
<evidence type="ECO:0000256" key="4">
    <source>
        <dbReference type="ARBA" id="ARBA00022801"/>
    </source>
</evidence>
<dbReference type="GO" id="GO:0005634">
    <property type="term" value="C:nucleus"/>
    <property type="evidence" value="ECO:0007669"/>
    <property type="project" value="UniProtKB-SubCell"/>
</dbReference>
<dbReference type="Proteomes" id="UP000310108">
    <property type="component" value="Unassembled WGS sequence"/>
</dbReference>
<dbReference type="GO" id="GO:0005829">
    <property type="term" value="C:cytosol"/>
    <property type="evidence" value="ECO:0007669"/>
    <property type="project" value="TreeGrafter"/>
</dbReference>
<keyword evidence="2" id="KW-0690">Ribosome biogenesis</keyword>
<evidence type="ECO:0000256" key="10">
    <source>
        <dbReference type="SAM" id="MobiDB-lite"/>
    </source>
</evidence>
<evidence type="ECO:0000256" key="6">
    <source>
        <dbReference type="ARBA" id="ARBA00022840"/>
    </source>
</evidence>
<comment type="caution">
    <text evidence="12">The sequence shown here is derived from an EMBL/GenBank/DDBJ whole genome shotgun (WGS) entry which is preliminary data.</text>
</comment>
<keyword evidence="4" id="KW-0378">Hydrolase</keyword>
<keyword evidence="13" id="KW-1185">Reference proteome</keyword>
<reference evidence="12 13" key="1">
    <citation type="journal article" date="2019" name="PLoS ONE">
        <title>Comparative genome analysis indicates high evolutionary potential of pathogenicity genes in Colletotrichum tanaceti.</title>
        <authorList>
            <person name="Lelwala R.V."/>
            <person name="Korhonen P.K."/>
            <person name="Young N.D."/>
            <person name="Scott J.B."/>
            <person name="Ades P.A."/>
            <person name="Gasser R.B."/>
            <person name="Taylor P.W.J."/>
        </authorList>
    </citation>
    <scope>NUCLEOTIDE SEQUENCE [LARGE SCALE GENOMIC DNA]</scope>
    <source>
        <strain evidence="12">BRIP57314</strain>
    </source>
</reference>
<keyword evidence="3" id="KW-0547">Nucleotide-binding</keyword>
<proteinExistence type="predicted"/>
<feature type="domain" description="DEAD-box RNA helicase Q" evidence="11">
    <location>
        <begin position="87"/>
        <end position="115"/>
    </location>
</feature>
<feature type="short sequence motif" description="Q motif" evidence="9">
    <location>
        <begin position="87"/>
        <end position="115"/>
    </location>
</feature>
<keyword evidence="7" id="KW-0694">RNA-binding</keyword>
<dbReference type="InterPro" id="IPR050079">
    <property type="entry name" value="DEAD_box_RNA_helicase"/>
</dbReference>
<evidence type="ECO:0000259" key="11">
    <source>
        <dbReference type="PROSITE" id="PS51195"/>
    </source>
</evidence>
<gene>
    <name evidence="12" type="primary">RRP3</name>
    <name evidence="12" type="ORF">CTA1_7970</name>
</gene>
<keyword evidence="6" id="KW-0067">ATP-binding</keyword>
<dbReference type="Gene3D" id="3.40.50.300">
    <property type="entry name" value="P-loop containing nucleotide triphosphate hydrolases"/>
    <property type="match status" value="1"/>
</dbReference>
<evidence type="ECO:0000256" key="1">
    <source>
        <dbReference type="ARBA" id="ARBA00004123"/>
    </source>
</evidence>
<dbReference type="SUPFAM" id="SSF52540">
    <property type="entry name" value="P-loop containing nucleoside triphosphate hydrolases"/>
    <property type="match status" value="1"/>
</dbReference>
<dbReference type="GO" id="GO:0003723">
    <property type="term" value="F:RNA binding"/>
    <property type="evidence" value="ECO:0007669"/>
    <property type="project" value="UniProtKB-KW"/>
</dbReference>